<dbReference type="Proteomes" id="UP000623958">
    <property type="component" value="Unassembled WGS sequence"/>
</dbReference>
<feature type="transmembrane region" description="Helical" evidence="1">
    <location>
        <begin position="82"/>
        <end position="99"/>
    </location>
</feature>
<keyword evidence="1" id="KW-0472">Membrane</keyword>
<protein>
    <submittedName>
        <fullName evidence="2">Uncharacterized protein</fullName>
    </submittedName>
</protein>
<dbReference type="AlphaFoldDB" id="A0A919KJC8"/>
<evidence type="ECO:0000313" key="3">
    <source>
        <dbReference type="Proteomes" id="UP000623958"/>
    </source>
</evidence>
<sequence>MTDWLKQQIDKEIASRLYGGSRAKYTINKLKRFVIRSIRVMAGGFLAIGAYIVFKDQSLEVGSLTLGQITINMLVGEISKGAILMLFLWLSWVIAFGAGPRIDNKQHRHHPPE</sequence>
<comment type="caution">
    <text evidence="2">The sequence shown here is derived from an EMBL/GenBank/DDBJ whole genome shotgun (WGS) entry which is preliminary data.</text>
</comment>
<gene>
    <name evidence="2" type="ORF">GCM10009090_25260</name>
</gene>
<dbReference type="EMBL" id="BNBA01000020">
    <property type="protein sequence ID" value="GHH56083.1"/>
    <property type="molecule type" value="Genomic_DNA"/>
</dbReference>
<organism evidence="2 3">
    <name type="scientific">Xanthomonas boreopolis</name>
    <dbReference type="NCBI Taxonomy" id="86183"/>
    <lineage>
        <taxon>Bacteria</taxon>
        <taxon>Pseudomonadati</taxon>
        <taxon>Pseudomonadota</taxon>
        <taxon>Gammaproteobacteria</taxon>
        <taxon>Lysobacterales</taxon>
        <taxon>Lysobacteraceae</taxon>
        <taxon>Xanthomonas</taxon>
    </lineage>
</organism>
<proteinExistence type="predicted"/>
<keyword evidence="1" id="KW-1133">Transmembrane helix</keyword>
<accession>A0A919KJC8</accession>
<keyword evidence="3" id="KW-1185">Reference proteome</keyword>
<name>A0A919KJC8_9XANT</name>
<evidence type="ECO:0000256" key="1">
    <source>
        <dbReference type="SAM" id="Phobius"/>
    </source>
</evidence>
<keyword evidence="1" id="KW-0812">Transmembrane</keyword>
<reference evidence="2" key="1">
    <citation type="journal article" date="2014" name="Int. J. Syst. Evol. Microbiol.">
        <title>Complete genome sequence of Corynebacterium casei LMG S-19264T (=DSM 44701T), isolated from a smear-ripened cheese.</title>
        <authorList>
            <consortium name="US DOE Joint Genome Institute (JGI-PGF)"/>
            <person name="Walter F."/>
            <person name="Albersmeier A."/>
            <person name="Kalinowski J."/>
            <person name="Ruckert C."/>
        </authorList>
    </citation>
    <scope>NUCLEOTIDE SEQUENCE</scope>
    <source>
        <strain evidence="2">JCM 13306</strain>
    </source>
</reference>
<dbReference type="RefSeq" id="WP_434029517.1">
    <property type="nucleotide sequence ID" value="NZ_BNBA01000020.1"/>
</dbReference>
<evidence type="ECO:0000313" key="2">
    <source>
        <dbReference type="EMBL" id="GHH56083.1"/>
    </source>
</evidence>
<reference evidence="2" key="2">
    <citation type="submission" date="2020-09" db="EMBL/GenBank/DDBJ databases">
        <authorList>
            <person name="Sun Q."/>
            <person name="Ohkuma M."/>
        </authorList>
    </citation>
    <scope>NUCLEOTIDE SEQUENCE</scope>
    <source>
        <strain evidence="2">JCM 13306</strain>
    </source>
</reference>
<feature type="transmembrane region" description="Helical" evidence="1">
    <location>
        <begin position="33"/>
        <end position="54"/>
    </location>
</feature>